<dbReference type="Pfam" id="PF13439">
    <property type="entry name" value="Glyco_transf_4"/>
    <property type="match status" value="1"/>
</dbReference>
<evidence type="ECO:0000259" key="3">
    <source>
        <dbReference type="Pfam" id="PF13439"/>
    </source>
</evidence>
<evidence type="ECO:0000256" key="1">
    <source>
        <dbReference type="ARBA" id="ARBA00022679"/>
    </source>
</evidence>
<sequence length="361" mass="41747">MKILLDCRFYGLENGGLGRYTINLLNNLSSIDKNNEYTVLLRKKYFEELSFPKNFKKILVDLKPYSFLEQITIPFIIFKEKPDLSHFLHFNAPLLTPKPYVVTIHDMIMHKSKGLETTTLNPIYYLIKRFVYKFVFKNALINSNKIIVPSETVKDELNDFFKLDLEKIKVSYLGLDYKILKPNLQSITKKYFVYVGNAYPHKNLTKLIDAIGLSKVTLKISTSKNSFSKNLINIIKEKKLEKYVKVLGFLDDLEIVKLYQDSVGFIYPSLIEGFGFQGLEALSSGTLLLASNIPVFKEVYKNNAIYFDPNSSDSIANAINEALKINSLKRLQMIQDGQKFILKYSWEKTTLETIKIYESIR</sequence>
<dbReference type="GO" id="GO:0016757">
    <property type="term" value="F:glycosyltransferase activity"/>
    <property type="evidence" value="ECO:0007669"/>
    <property type="project" value="InterPro"/>
</dbReference>
<dbReference type="Pfam" id="PF00534">
    <property type="entry name" value="Glycos_transf_1"/>
    <property type="match status" value="1"/>
</dbReference>
<accession>A0A0F9YHI5</accession>
<dbReference type="InterPro" id="IPR001296">
    <property type="entry name" value="Glyco_trans_1"/>
</dbReference>
<gene>
    <name evidence="4" type="ORF">UR21_C0017G0012</name>
</gene>
<dbReference type="AlphaFoldDB" id="A0A0F9YHI5"/>
<dbReference type="Proteomes" id="UP000034803">
    <property type="component" value="Unassembled WGS sequence"/>
</dbReference>
<proteinExistence type="predicted"/>
<dbReference type="PANTHER" id="PTHR46401">
    <property type="entry name" value="GLYCOSYLTRANSFERASE WBBK-RELATED"/>
    <property type="match status" value="1"/>
</dbReference>
<name>A0A0F9YHI5_9BACT</name>
<organism evidence="4 5">
    <name type="scientific">Candidatus Woesebacteria bacterium GW2011_GWC2_31_9</name>
    <dbReference type="NCBI Taxonomy" id="1618586"/>
    <lineage>
        <taxon>Bacteria</taxon>
        <taxon>Candidatus Woeseibacteriota</taxon>
    </lineage>
</organism>
<comment type="caution">
    <text evidence="4">The sequence shown here is derived from an EMBL/GenBank/DDBJ whole genome shotgun (WGS) entry which is preliminary data.</text>
</comment>
<dbReference type="PATRIC" id="fig|1618586.3.peg.807"/>
<dbReference type="GO" id="GO:0009103">
    <property type="term" value="P:lipopolysaccharide biosynthetic process"/>
    <property type="evidence" value="ECO:0007669"/>
    <property type="project" value="TreeGrafter"/>
</dbReference>
<protein>
    <submittedName>
        <fullName evidence="4">Glycosyl transferase group 1</fullName>
    </submittedName>
</protein>
<keyword evidence="1 4" id="KW-0808">Transferase</keyword>
<feature type="domain" description="Glycosyltransferase subfamily 4-like N-terminal" evidence="3">
    <location>
        <begin position="15"/>
        <end position="176"/>
    </location>
</feature>
<evidence type="ECO:0000313" key="4">
    <source>
        <dbReference type="EMBL" id="KKP31054.1"/>
    </source>
</evidence>
<dbReference type="Gene3D" id="3.40.50.2000">
    <property type="entry name" value="Glycogen Phosphorylase B"/>
    <property type="match status" value="2"/>
</dbReference>
<dbReference type="PANTHER" id="PTHR46401:SF2">
    <property type="entry name" value="GLYCOSYLTRANSFERASE WBBK-RELATED"/>
    <property type="match status" value="1"/>
</dbReference>
<evidence type="ECO:0000259" key="2">
    <source>
        <dbReference type="Pfam" id="PF00534"/>
    </source>
</evidence>
<dbReference type="CDD" id="cd03809">
    <property type="entry name" value="GT4_MtfB-like"/>
    <property type="match status" value="1"/>
</dbReference>
<dbReference type="EMBL" id="LBOI01000017">
    <property type="protein sequence ID" value="KKP31054.1"/>
    <property type="molecule type" value="Genomic_DNA"/>
</dbReference>
<feature type="domain" description="Glycosyl transferase family 1" evidence="2">
    <location>
        <begin position="188"/>
        <end position="339"/>
    </location>
</feature>
<reference evidence="4 5" key="1">
    <citation type="journal article" date="2015" name="Nature">
        <title>rRNA introns, odd ribosomes, and small enigmatic genomes across a large radiation of phyla.</title>
        <authorList>
            <person name="Brown C.T."/>
            <person name="Hug L.A."/>
            <person name="Thomas B.C."/>
            <person name="Sharon I."/>
            <person name="Castelle C.J."/>
            <person name="Singh A."/>
            <person name="Wilkins M.J."/>
            <person name="Williams K.H."/>
            <person name="Banfield J.F."/>
        </authorList>
    </citation>
    <scope>NUCLEOTIDE SEQUENCE [LARGE SCALE GENOMIC DNA]</scope>
</reference>
<dbReference type="InterPro" id="IPR028098">
    <property type="entry name" value="Glyco_trans_4-like_N"/>
</dbReference>
<dbReference type="SUPFAM" id="SSF53756">
    <property type="entry name" value="UDP-Glycosyltransferase/glycogen phosphorylase"/>
    <property type="match status" value="1"/>
</dbReference>
<evidence type="ECO:0000313" key="5">
    <source>
        <dbReference type="Proteomes" id="UP000034803"/>
    </source>
</evidence>